<dbReference type="AlphaFoldDB" id="A0A2P5E6J9"/>
<organism evidence="2 3">
    <name type="scientific">Trema orientale</name>
    <name type="common">Charcoal tree</name>
    <name type="synonym">Celtis orientalis</name>
    <dbReference type="NCBI Taxonomy" id="63057"/>
    <lineage>
        <taxon>Eukaryota</taxon>
        <taxon>Viridiplantae</taxon>
        <taxon>Streptophyta</taxon>
        <taxon>Embryophyta</taxon>
        <taxon>Tracheophyta</taxon>
        <taxon>Spermatophyta</taxon>
        <taxon>Magnoliopsida</taxon>
        <taxon>eudicotyledons</taxon>
        <taxon>Gunneridae</taxon>
        <taxon>Pentapetalae</taxon>
        <taxon>rosids</taxon>
        <taxon>fabids</taxon>
        <taxon>Rosales</taxon>
        <taxon>Cannabaceae</taxon>
        <taxon>Trema</taxon>
    </lineage>
</organism>
<gene>
    <name evidence="2" type="ORF">TorRG33x02_230580</name>
</gene>
<evidence type="ECO:0000313" key="3">
    <source>
        <dbReference type="Proteomes" id="UP000237000"/>
    </source>
</evidence>
<comment type="caution">
    <text evidence="2">The sequence shown here is derived from an EMBL/GenBank/DDBJ whole genome shotgun (WGS) entry which is preliminary data.</text>
</comment>
<proteinExistence type="predicted"/>
<dbReference type="OrthoDB" id="10449592at2759"/>
<feature type="non-terminal residue" evidence="2">
    <location>
        <position position="59"/>
    </location>
</feature>
<evidence type="ECO:0000256" key="1">
    <source>
        <dbReference type="SAM" id="Phobius"/>
    </source>
</evidence>
<keyword evidence="3" id="KW-1185">Reference proteome</keyword>
<keyword evidence="1" id="KW-0812">Transmembrane</keyword>
<feature type="transmembrane region" description="Helical" evidence="1">
    <location>
        <begin position="12"/>
        <end position="34"/>
    </location>
</feature>
<dbReference type="InParanoid" id="A0A2P5E6J9"/>
<keyword evidence="1" id="KW-1133">Transmembrane helix</keyword>
<reference evidence="3" key="1">
    <citation type="submission" date="2016-06" db="EMBL/GenBank/DDBJ databases">
        <title>Parallel loss of symbiosis genes in relatives of nitrogen-fixing non-legume Parasponia.</title>
        <authorList>
            <person name="Van Velzen R."/>
            <person name="Holmer R."/>
            <person name="Bu F."/>
            <person name="Rutten L."/>
            <person name="Van Zeijl A."/>
            <person name="Liu W."/>
            <person name="Santuari L."/>
            <person name="Cao Q."/>
            <person name="Sharma T."/>
            <person name="Shen D."/>
            <person name="Roswanjaya Y."/>
            <person name="Wardhani T."/>
            <person name="Kalhor M.S."/>
            <person name="Jansen J."/>
            <person name="Van den Hoogen J."/>
            <person name="Gungor B."/>
            <person name="Hartog M."/>
            <person name="Hontelez J."/>
            <person name="Verver J."/>
            <person name="Yang W.-C."/>
            <person name="Schijlen E."/>
            <person name="Repin R."/>
            <person name="Schilthuizen M."/>
            <person name="Schranz E."/>
            <person name="Heidstra R."/>
            <person name="Miyata K."/>
            <person name="Fedorova E."/>
            <person name="Kohlen W."/>
            <person name="Bisseling T."/>
            <person name="Smit S."/>
            <person name="Geurts R."/>
        </authorList>
    </citation>
    <scope>NUCLEOTIDE SEQUENCE [LARGE SCALE GENOMIC DNA]</scope>
    <source>
        <strain evidence="3">cv. RG33-2</strain>
    </source>
</reference>
<dbReference type="Proteomes" id="UP000237000">
    <property type="component" value="Unassembled WGS sequence"/>
</dbReference>
<accession>A0A2P5E6J9</accession>
<evidence type="ECO:0000313" key="2">
    <source>
        <dbReference type="EMBL" id="PON81174.1"/>
    </source>
</evidence>
<sequence>MRRNRTTSSGKVKIVLVPAIELEVFTELILLVLIDILSGAVNTLGYPRQFVIANIFILE</sequence>
<name>A0A2P5E6J9_TREOI</name>
<dbReference type="EMBL" id="JXTC01000223">
    <property type="protein sequence ID" value="PON81174.1"/>
    <property type="molecule type" value="Genomic_DNA"/>
</dbReference>
<protein>
    <submittedName>
        <fullName evidence="2">Uncharacterized protein</fullName>
    </submittedName>
</protein>
<keyword evidence="1" id="KW-0472">Membrane</keyword>